<dbReference type="EMBL" id="JAPFFK010000019">
    <property type="protein sequence ID" value="KAJ6685320.1"/>
    <property type="molecule type" value="Genomic_DNA"/>
</dbReference>
<dbReference type="AlphaFoldDB" id="A0A9Q0SQ77"/>
<keyword evidence="1" id="KW-0472">Membrane</keyword>
<name>A0A9Q0SQ77_SALPP</name>
<protein>
    <submittedName>
        <fullName evidence="2">Uncharacterized protein</fullName>
    </submittedName>
</protein>
<proteinExistence type="predicted"/>
<keyword evidence="3" id="KW-1185">Reference proteome</keyword>
<comment type="caution">
    <text evidence="2">The sequence shown here is derived from an EMBL/GenBank/DDBJ whole genome shotgun (WGS) entry which is preliminary data.</text>
</comment>
<keyword evidence="1" id="KW-0812">Transmembrane</keyword>
<gene>
    <name evidence="2" type="ORF">OIU79_015394</name>
</gene>
<keyword evidence="1" id="KW-1133">Transmembrane helix</keyword>
<reference evidence="2" key="2">
    <citation type="journal article" date="2023" name="Int. J. Mol. Sci.">
        <title>De Novo Assembly and Annotation of 11 Diverse Shrub Willow (Salix) Genomes Reveals Novel Gene Organization in Sex-Linked Regions.</title>
        <authorList>
            <person name="Hyden B."/>
            <person name="Feng K."/>
            <person name="Yates T.B."/>
            <person name="Jawdy S."/>
            <person name="Cereghino C."/>
            <person name="Smart L.B."/>
            <person name="Muchero W."/>
        </authorList>
    </citation>
    <scope>NUCLEOTIDE SEQUENCE</scope>
    <source>
        <tissue evidence="2">Shoot tip</tissue>
    </source>
</reference>
<dbReference type="Proteomes" id="UP001151532">
    <property type="component" value="Chromosome 2"/>
</dbReference>
<reference evidence="2" key="1">
    <citation type="submission" date="2022-11" db="EMBL/GenBank/DDBJ databases">
        <authorList>
            <person name="Hyden B.L."/>
            <person name="Feng K."/>
            <person name="Yates T."/>
            <person name="Jawdy S."/>
            <person name="Smart L.B."/>
            <person name="Muchero W."/>
        </authorList>
    </citation>
    <scope>NUCLEOTIDE SEQUENCE</scope>
    <source>
        <tissue evidence="2">Shoot tip</tissue>
    </source>
</reference>
<evidence type="ECO:0000313" key="3">
    <source>
        <dbReference type="Proteomes" id="UP001151532"/>
    </source>
</evidence>
<evidence type="ECO:0000313" key="2">
    <source>
        <dbReference type="EMBL" id="KAJ6685320.1"/>
    </source>
</evidence>
<sequence>MYMYSKQGKYYFKLHLISTSWRVGRGGFTKNLLQHLLHHTTSLGRCHRRRRLPKSPFSWSFTSVSCGIIAVLAADFTHPADLWLDNPISYLLSQIKKFWK</sequence>
<accession>A0A9Q0SQ77</accession>
<feature type="transmembrane region" description="Helical" evidence="1">
    <location>
        <begin position="57"/>
        <end position="74"/>
    </location>
</feature>
<organism evidence="2 3">
    <name type="scientific">Salix purpurea</name>
    <name type="common">Purple osier willow</name>
    <dbReference type="NCBI Taxonomy" id="77065"/>
    <lineage>
        <taxon>Eukaryota</taxon>
        <taxon>Viridiplantae</taxon>
        <taxon>Streptophyta</taxon>
        <taxon>Embryophyta</taxon>
        <taxon>Tracheophyta</taxon>
        <taxon>Spermatophyta</taxon>
        <taxon>Magnoliopsida</taxon>
        <taxon>eudicotyledons</taxon>
        <taxon>Gunneridae</taxon>
        <taxon>Pentapetalae</taxon>
        <taxon>rosids</taxon>
        <taxon>fabids</taxon>
        <taxon>Malpighiales</taxon>
        <taxon>Salicaceae</taxon>
        <taxon>Saliceae</taxon>
        <taxon>Salix</taxon>
    </lineage>
</organism>
<evidence type="ECO:0000256" key="1">
    <source>
        <dbReference type="SAM" id="Phobius"/>
    </source>
</evidence>